<evidence type="ECO:0000256" key="4">
    <source>
        <dbReference type="SAM" id="MobiDB-lite"/>
    </source>
</evidence>
<dbReference type="EMBL" id="FMWP01000012">
    <property type="protein sequence ID" value="SCZ88395.1"/>
    <property type="molecule type" value="Genomic_DNA"/>
</dbReference>
<dbReference type="STRING" id="289078.A0A2X0KKJ2"/>
<dbReference type="Proteomes" id="UP000249723">
    <property type="component" value="Unassembled WGS sequence"/>
</dbReference>
<feature type="compositionally biased region" description="Polar residues" evidence="4">
    <location>
        <begin position="1"/>
        <end position="17"/>
    </location>
</feature>
<evidence type="ECO:0000256" key="2">
    <source>
        <dbReference type="ARBA" id="ARBA00022490"/>
    </source>
</evidence>
<sequence length="562" mass="60688">MSSKYSSLPDIASTSFDTAPDVYETADVPLEATHALDSDSDSDLLPPRAGSPASTRRGALNPAHASAGPSSSNSRTHSPDDENLVGKRLDAREARRRFQGARFERGQSRRSIRKRTEKRGRGGPCTFHASSQKKSSSSSSSRRLPTTSTYALGASPSLKEGNHEPETTLERLRRLRFEITELEEDVRKEQAAQDEQKPPFEATGDQGQEPGESPPTDLKGKRKKVQREVSPAVLLQQLQMLRGDLGALQVNEEEIGTNVLHGEGQKVEPGSALSEKVQTSSSLLAKLGAATNGKPPLASTSQSGLTTVGRVDDQGSTNRGDLERRVAEIEKLVGASEADVDEAHPIPPPLLTTVGRLDHLLTLLTQPRHLDSISRRVKVLVSELERLHESRRKLGDTRPLNIALSGGMTVSNGPASSADKGPTTMNTASVLGGSVSHPPQATTSSTQLPPDALQKIDALFALLPRLDPLLPLAPRVLNRLRSLSTLHTSAHEFGSTLAQLREEVGRLTEAEKGLQEVVEGFGTSLEENEGRMKGNLEGLEKRVKEVVQRLEALGSEEDEEDE</sequence>
<dbReference type="AlphaFoldDB" id="A0A2X0KKJ2"/>
<keyword evidence="6" id="KW-1185">Reference proteome</keyword>
<protein>
    <submittedName>
        <fullName evidence="5">BZ3500_MvSof-1268-A1-R1_Chr2-1g04382 protein</fullName>
    </submittedName>
</protein>
<evidence type="ECO:0000313" key="5">
    <source>
        <dbReference type="EMBL" id="SCZ88395.1"/>
    </source>
</evidence>
<accession>A0A2X0KKJ2</accession>
<feature type="compositionally biased region" description="Low complexity" evidence="4">
    <location>
        <begin position="130"/>
        <end position="141"/>
    </location>
</feature>
<keyword evidence="2" id="KW-0963">Cytoplasm</keyword>
<dbReference type="OrthoDB" id="4977at2759"/>
<dbReference type="PANTHER" id="PTHR15346">
    <property type="entry name" value="DYNACTIN SUBUNIT"/>
    <property type="match status" value="1"/>
</dbReference>
<evidence type="ECO:0000256" key="1">
    <source>
        <dbReference type="ARBA" id="ARBA00004496"/>
    </source>
</evidence>
<organism evidence="5 6">
    <name type="scientific">Microbotryum saponariae</name>
    <dbReference type="NCBI Taxonomy" id="289078"/>
    <lineage>
        <taxon>Eukaryota</taxon>
        <taxon>Fungi</taxon>
        <taxon>Dikarya</taxon>
        <taxon>Basidiomycota</taxon>
        <taxon>Pucciniomycotina</taxon>
        <taxon>Microbotryomycetes</taxon>
        <taxon>Microbotryales</taxon>
        <taxon>Microbotryaceae</taxon>
        <taxon>Microbotryum</taxon>
    </lineage>
</organism>
<feature type="compositionally biased region" description="Basic and acidic residues" evidence="4">
    <location>
        <begin position="77"/>
        <end position="93"/>
    </location>
</feature>
<feature type="region of interest" description="Disordered" evidence="4">
    <location>
        <begin position="289"/>
        <end position="318"/>
    </location>
</feature>
<feature type="compositionally biased region" description="Basic and acidic residues" evidence="4">
    <location>
        <begin position="184"/>
        <end position="198"/>
    </location>
</feature>
<gene>
    <name evidence="5" type="ORF">BZ3500_MVSOF-1268-A1-R1_CHR2-1G04382</name>
</gene>
<reference evidence="6" key="1">
    <citation type="submission" date="2016-10" db="EMBL/GenBank/DDBJ databases">
        <authorList>
            <person name="Jeantristanb JTB J.-T."/>
            <person name="Ricardo R."/>
        </authorList>
    </citation>
    <scope>NUCLEOTIDE SEQUENCE [LARGE SCALE GENOMIC DNA]</scope>
</reference>
<evidence type="ECO:0000256" key="3">
    <source>
        <dbReference type="SAM" id="Coils"/>
    </source>
</evidence>
<feature type="compositionally biased region" description="Basic residues" evidence="4">
    <location>
        <begin position="108"/>
        <end position="118"/>
    </location>
</feature>
<dbReference type="Pfam" id="PF04912">
    <property type="entry name" value="Dynamitin"/>
    <property type="match status" value="1"/>
</dbReference>
<keyword evidence="3" id="KW-0175">Coiled coil</keyword>
<feature type="region of interest" description="Disordered" evidence="4">
    <location>
        <begin position="184"/>
        <end position="228"/>
    </location>
</feature>
<feature type="region of interest" description="Disordered" evidence="4">
    <location>
        <begin position="405"/>
        <end position="448"/>
    </location>
</feature>
<evidence type="ECO:0000313" key="6">
    <source>
        <dbReference type="Proteomes" id="UP000249723"/>
    </source>
</evidence>
<dbReference type="GO" id="GO:0005869">
    <property type="term" value="C:dynactin complex"/>
    <property type="evidence" value="ECO:0007669"/>
    <property type="project" value="InterPro"/>
</dbReference>
<feature type="compositionally biased region" description="Basic and acidic residues" evidence="4">
    <location>
        <begin position="160"/>
        <end position="172"/>
    </location>
</feature>
<dbReference type="GO" id="GO:0005737">
    <property type="term" value="C:cytoplasm"/>
    <property type="evidence" value="ECO:0007669"/>
    <property type="project" value="UniProtKB-SubCell"/>
</dbReference>
<proteinExistence type="predicted"/>
<dbReference type="InterPro" id="IPR028133">
    <property type="entry name" value="Dynamitin"/>
</dbReference>
<dbReference type="GO" id="GO:0007017">
    <property type="term" value="P:microtubule-based process"/>
    <property type="evidence" value="ECO:0007669"/>
    <property type="project" value="InterPro"/>
</dbReference>
<comment type="subcellular location">
    <subcellularLocation>
        <location evidence="1">Cytoplasm</location>
    </subcellularLocation>
</comment>
<feature type="region of interest" description="Disordered" evidence="4">
    <location>
        <begin position="1"/>
        <end position="20"/>
    </location>
</feature>
<name>A0A2X0KKJ2_9BASI</name>
<feature type="region of interest" description="Disordered" evidence="4">
    <location>
        <begin position="29"/>
        <end position="172"/>
    </location>
</feature>
<feature type="coiled-coil region" evidence="3">
    <location>
        <begin position="497"/>
        <end position="556"/>
    </location>
</feature>
<feature type="compositionally biased region" description="Polar residues" evidence="4">
    <location>
        <begin position="437"/>
        <end position="448"/>
    </location>
</feature>